<accession>A0A9X2WDY9</accession>
<reference evidence="2" key="1">
    <citation type="journal article" date="2022" name="Front. Microbiol.">
        <title>Genome-based taxonomic rearrangement of Oceanobacter-related bacteria including the description of Thalassolituus hydrocarbonoclasticus sp. nov. and Thalassolituus pacificus sp. nov. and emended description of the genus Thalassolituus.</title>
        <authorList>
            <person name="Dong C."/>
            <person name="Wei L."/>
            <person name="Wang J."/>
            <person name="Lai Q."/>
            <person name="Huang Z."/>
            <person name="Shao Z."/>
        </authorList>
    </citation>
    <scope>NUCLEOTIDE SEQUENCE</scope>
    <source>
        <strain evidence="2">59MF3M-4</strain>
    </source>
</reference>
<feature type="compositionally biased region" description="Basic and acidic residues" evidence="1">
    <location>
        <begin position="43"/>
        <end position="68"/>
    </location>
</feature>
<evidence type="ECO:0000313" key="2">
    <source>
        <dbReference type="EMBL" id="MCT7358642.1"/>
    </source>
</evidence>
<reference evidence="2" key="2">
    <citation type="submission" date="2022-08" db="EMBL/GenBank/DDBJ databases">
        <authorList>
            <person name="Dong C."/>
        </authorList>
    </citation>
    <scope>NUCLEOTIDE SEQUENCE</scope>
    <source>
        <strain evidence="2">59MF3M-4</strain>
    </source>
</reference>
<evidence type="ECO:0000313" key="3">
    <source>
        <dbReference type="Proteomes" id="UP001147830"/>
    </source>
</evidence>
<comment type="caution">
    <text evidence="2">The sequence shown here is derived from an EMBL/GenBank/DDBJ whole genome shotgun (WGS) entry which is preliminary data.</text>
</comment>
<keyword evidence="3" id="KW-1185">Reference proteome</keyword>
<sequence length="185" mass="21244">MAKSLQEQLLAAGLIDKQKAKKAAKELKKQDHLQRTGQDNQLDEAKAKAEAVRKEKAERDRALNRQKETEAQQKAIAAQIKQLIQTNAIKSEYADIKYQFVDGKKVKQLYVDQAVWDRLSRGQLAIIALFVNPSQKSYEVIPLQIAEKIRQRDENYFIVIAESSHGEMEEDDPYAAYQIPDDLMW</sequence>
<dbReference type="Pfam" id="PF09831">
    <property type="entry name" value="DUF2058"/>
    <property type="match status" value="1"/>
</dbReference>
<feature type="region of interest" description="Disordered" evidence="1">
    <location>
        <begin position="25"/>
        <end position="68"/>
    </location>
</feature>
<organism evidence="2 3">
    <name type="scientific">Thalassolituus pacificus</name>
    <dbReference type="NCBI Taxonomy" id="2975440"/>
    <lineage>
        <taxon>Bacteria</taxon>
        <taxon>Pseudomonadati</taxon>
        <taxon>Pseudomonadota</taxon>
        <taxon>Gammaproteobacteria</taxon>
        <taxon>Oceanospirillales</taxon>
        <taxon>Oceanospirillaceae</taxon>
        <taxon>Thalassolituus</taxon>
    </lineage>
</organism>
<name>A0A9X2WDY9_9GAMM</name>
<dbReference type="AlphaFoldDB" id="A0A9X2WDY9"/>
<feature type="compositionally biased region" description="Basic and acidic residues" evidence="1">
    <location>
        <begin position="25"/>
        <end position="34"/>
    </location>
</feature>
<protein>
    <submittedName>
        <fullName evidence="2">DUF2058 domain-containing protein</fullName>
    </submittedName>
</protein>
<evidence type="ECO:0000256" key="1">
    <source>
        <dbReference type="SAM" id="MobiDB-lite"/>
    </source>
</evidence>
<proteinExistence type="predicted"/>
<dbReference type="EMBL" id="JAOANI010000014">
    <property type="protein sequence ID" value="MCT7358642.1"/>
    <property type="molecule type" value="Genomic_DNA"/>
</dbReference>
<dbReference type="Proteomes" id="UP001147830">
    <property type="component" value="Unassembled WGS sequence"/>
</dbReference>
<dbReference type="RefSeq" id="WP_260975535.1">
    <property type="nucleotide sequence ID" value="NZ_JAOANI010000014.1"/>
</dbReference>
<dbReference type="InterPro" id="IPR018636">
    <property type="entry name" value="DUF2058"/>
</dbReference>
<gene>
    <name evidence="2" type="ORF">NYR02_06375</name>
</gene>